<dbReference type="Proteomes" id="UP001162483">
    <property type="component" value="Unassembled WGS sequence"/>
</dbReference>
<proteinExistence type="predicted"/>
<organism evidence="2 3">
    <name type="scientific">Staurois parvus</name>
    <dbReference type="NCBI Taxonomy" id="386267"/>
    <lineage>
        <taxon>Eukaryota</taxon>
        <taxon>Metazoa</taxon>
        <taxon>Chordata</taxon>
        <taxon>Craniata</taxon>
        <taxon>Vertebrata</taxon>
        <taxon>Euteleostomi</taxon>
        <taxon>Amphibia</taxon>
        <taxon>Batrachia</taxon>
        <taxon>Anura</taxon>
        <taxon>Neobatrachia</taxon>
        <taxon>Ranoidea</taxon>
        <taxon>Ranidae</taxon>
        <taxon>Staurois</taxon>
    </lineage>
</organism>
<evidence type="ECO:0000313" key="3">
    <source>
        <dbReference type="Proteomes" id="UP001162483"/>
    </source>
</evidence>
<gene>
    <name evidence="2" type="ORF">SPARVUS_LOCUS206698</name>
</gene>
<reference evidence="2" key="1">
    <citation type="submission" date="2023-05" db="EMBL/GenBank/DDBJ databases">
        <authorList>
            <person name="Stuckert A."/>
        </authorList>
    </citation>
    <scope>NUCLEOTIDE SEQUENCE</scope>
</reference>
<dbReference type="EMBL" id="CATNWA010000055">
    <property type="protein sequence ID" value="CAI9532364.1"/>
    <property type="molecule type" value="Genomic_DNA"/>
</dbReference>
<feature type="region of interest" description="Disordered" evidence="1">
    <location>
        <begin position="1"/>
        <end position="95"/>
    </location>
</feature>
<sequence>MEDRDNIQPHGGQRQHTAPWRTETTYSPMEVRDNIQPHGGQRQHTAPWRAETTYRPMEGRDNIQPHGGQRQHTAPWRTETTYSPMEDRDNIQPHGGQRLLNVMSDLHGDGGQRRAHTADVIHSTMSDARISVQQLRLTVLYGMIQMTDLISSPLTGDSNPFSL</sequence>
<name>A0ABN9AA84_9NEOB</name>
<keyword evidence="3" id="KW-1185">Reference proteome</keyword>
<feature type="non-terminal residue" evidence="2">
    <location>
        <position position="163"/>
    </location>
</feature>
<accession>A0ABN9AA84</accession>
<evidence type="ECO:0000313" key="2">
    <source>
        <dbReference type="EMBL" id="CAI9532364.1"/>
    </source>
</evidence>
<evidence type="ECO:0000256" key="1">
    <source>
        <dbReference type="SAM" id="MobiDB-lite"/>
    </source>
</evidence>
<protein>
    <submittedName>
        <fullName evidence="2">Uncharacterized protein</fullName>
    </submittedName>
</protein>
<comment type="caution">
    <text evidence="2">The sequence shown here is derived from an EMBL/GenBank/DDBJ whole genome shotgun (WGS) entry which is preliminary data.</text>
</comment>